<proteinExistence type="predicted"/>
<gene>
    <name evidence="2" type="ORF">IE077_004469</name>
</gene>
<dbReference type="EMBL" id="JADAQX010000358">
    <property type="protein sequence ID" value="KAF8820550.1"/>
    <property type="molecule type" value="Genomic_DNA"/>
</dbReference>
<keyword evidence="3" id="KW-1185">Reference proteome</keyword>
<keyword evidence="1" id="KW-0812">Transmembrane</keyword>
<evidence type="ECO:0000313" key="2">
    <source>
        <dbReference type="EMBL" id="KAF8820550.1"/>
    </source>
</evidence>
<keyword evidence="1" id="KW-1133">Transmembrane helix</keyword>
<keyword evidence="1" id="KW-0472">Membrane</keyword>
<dbReference type="Proteomes" id="UP000823046">
    <property type="component" value="Unassembled WGS sequence"/>
</dbReference>
<feature type="transmembrane region" description="Helical" evidence="1">
    <location>
        <begin position="36"/>
        <end position="54"/>
    </location>
</feature>
<name>A0ABQ7J969_9APIC</name>
<sequence length="87" mass="9807">MGFFIPALFFGGLGMSHLYATKELDDIFREGDQPLFGFWWGVAIGLLGGIWIGWNSAETVFTIWDPFKRLFFPAANSSPEEKVSKTK</sequence>
<organism evidence="2 3">
    <name type="scientific">Cardiosporidium cionae</name>
    <dbReference type="NCBI Taxonomy" id="476202"/>
    <lineage>
        <taxon>Eukaryota</taxon>
        <taxon>Sar</taxon>
        <taxon>Alveolata</taxon>
        <taxon>Apicomplexa</taxon>
        <taxon>Aconoidasida</taxon>
        <taxon>Nephromycida</taxon>
        <taxon>Cardiosporidium</taxon>
    </lineage>
</organism>
<evidence type="ECO:0000256" key="1">
    <source>
        <dbReference type="SAM" id="Phobius"/>
    </source>
</evidence>
<reference evidence="2 3" key="1">
    <citation type="journal article" date="2020" name="bioRxiv">
        <title>Metabolic contributions of an alphaproteobacterial endosymbiont in the apicomplexan Cardiosporidium cionae.</title>
        <authorList>
            <person name="Hunter E.S."/>
            <person name="Paight C.J."/>
            <person name="Lane C.E."/>
        </authorList>
    </citation>
    <scope>NUCLEOTIDE SEQUENCE [LARGE SCALE GENOMIC DNA]</scope>
    <source>
        <strain evidence="2">ESH_2018</strain>
    </source>
</reference>
<protein>
    <submittedName>
        <fullName evidence="2">Uncharacterized protein</fullName>
    </submittedName>
</protein>
<accession>A0ABQ7J969</accession>
<evidence type="ECO:0000313" key="3">
    <source>
        <dbReference type="Proteomes" id="UP000823046"/>
    </source>
</evidence>
<comment type="caution">
    <text evidence="2">The sequence shown here is derived from an EMBL/GenBank/DDBJ whole genome shotgun (WGS) entry which is preliminary data.</text>
</comment>